<organism evidence="5 6">
    <name type="scientific">Geovibrio thiophilus</name>
    <dbReference type="NCBI Taxonomy" id="139438"/>
    <lineage>
        <taxon>Bacteria</taxon>
        <taxon>Pseudomonadati</taxon>
        <taxon>Deferribacterota</taxon>
        <taxon>Deferribacteres</taxon>
        <taxon>Deferribacterales</taxon>
        <taxon>Geovibrionaceae</taxon>
        <taxon>Geovibrio</taxon>
    </lineage>
</organism>
<proteinExistence type="inferred from homology"/>
<dbReference type="GO" id="GO:0051536">
    <property type="term" value="F:iron-sulfur cluster binding"/>
    <property type="evidence" value="ECO:0007669"/>
    <property type="project" value="UniProtKB-KW"/>
</dbReference>
<keyword evidence="6" id="KW-1185">Reference proteome</keyword>
<protein>
    <submittedName>
        <fullName evidence="5">2-hydroxyacyl-CoA dehydratase</fullName>
    </submittedName>
</protein>
<evidence type="ECO:0000313" key="5">
    <source>
        <dbReference type="EMBL" id="QAR32682.1"/>
    </source>
</evidence>
<dbReference type="Gene3D" id="3.40.50.11900">
    <property type="match status" value="1"/>
</dbReference>
<dbReference type="PANTHER" id="PTHR30548">
    <property type="entry name" value="2-HYDROXYGLUTARYL-COA DEHYDRATASE, D-COMPONENT-RELATED"/>
    <property type="match status" value="1"/>
</dbReference>
<dbReference type="EMBL" id="CP035108">
    <property type="protein sequence ID" value="QAR32682.1"/>
    <property type="molecule type" value="Genomic_DNA"/>
</dbReference>
<keyword evidence="4" id="KW-0411">Iron-sulfur</keyword>
<gene>
    <name evidence="5" type="ORF">EP073_04435</name>
</gene>
<accession>A0A410JWV2</accession>
<keyword evidence="3" id="KW-0408">Iron</keyword>
<dbReference type="GO" id="GO:0046872">
    <property type="term" value="F:metal ion binding"/>
    <property type="evidence" value="ECO:0007669"/>
    <property type="project" value="UniProtKB-KW"/>
</dbReference>
<evidence type="ECO:0000256" key="2">
    <source>
        <dbReference type="ARBA" id="ARBA00022723"/>
    </source>
</evidence>
<dbReference type="InterPro" id="IPR010327">
    <property type="entry name" value="FldB/FldC_alpha/beta"/>
</dbReference>
<name>A0A410JWV2_9BACT</name>
<keyword evidence="2" id="KW-0479">Metal-binding</keyword>
<dbReference type="KEGG" id="gtl:EP073_04435"/>
<comment type="similarity">
    <text evidence="1">Belongs to the FldB/FldC dehydratase alpha/beta subunit family.</text>
</comment>
<dbReference type="RefSeq" id="WP_128465969.1">
    <property type="nucleotide sequence ID" value="NZ_CP035108.1"/>
</dbReference>
<evidence type="ECO:0000256" key="4">
    <source>
        <dbReference type="ARBA" id="ARBA00023014"/>
    </source>
</evidence>
<dbReference type="AlphaFoldDB" id="A0A410JWV2"/>
<dbReference type="Gene3D" id="3.40.50.11890">
    <property type="match status" value="1"/>
</dbReference>
<evidence type="ECO:0000256" key="1">
    <source>
        <dbReference type="ARBA" id="ARBA00005806"/>
    </source>
</evidence>
<dbReference type="Pfam" id="PF06050">
    <property type="entry name" value="HGD-D"/>
    <property type="match status" value="1"/>
</dbReference>
<evidence type="ECO:0000256" key="3">
    <source>
        <dbReference type="ARBA" id="ARBA00023004"/>
    </source>
</evidence>
<evidence type="ECO:0000313" key="6">
    <source>
        <dbReference type="Proteomes" id="UP000287502"/>
    </source>
</evidence>
<dbReference type="PANTHER" id="PTHR30548:SF5">
    <property type="entry name" value="SUBUNIT OF OXYGEN-SENSITIVE 2-HYDROXYISOCAPROYL-COA DEHYDRATASE"/>
    <property type="match status" value="1"/>
</dbReference>
<sequence>MNAQFKSTILQDFRKTAANPVNVSLQEWKKSGRKIIGCMYHYIPEEIITAAGMLPYRMKAVGSKGTELSESCFTQINCGFVRHLFDSGVRGELGFIDGLVSVNNCDHIRRFYENWQKKIKTPYMHFMPFPKKSGREQAEVYRKELADFKNSLEKHFNVQITDTKLKKAIELHNETRRLQRELYELRKKKNPPITGADVHAVMVASSSMPKEKYNTMLTGLLEELYTGEGISDYSERIMVVGGELDDPKFIEVIESQGCLVVADSLGYGYRAIAEDVDTDIEPLTALAEYHVLKRPACPRIFGTTFNRNDFVRHIAEEFKVDGVISVRLPLCDEWSFEQVNLIGYLKKHGIPHLTLDIDYILSSTGQIKTRSQAFLETISGTKHGR</sequence>
<dbReference type="OrthoDB" id="355459at2"/>
<dbReference type="Gene3D" id="1.20.1270.370">
    <property type="match status" value="1"/>
</dbReference>
<dbReference type="Proteomes" id="UP000287502">
    <property type="component" value="Chromosome"/>
</dbReference>
<reference evidence="5 6" key="1">
    <citation type="submission" date="2019-01" db="EMBL/GenBank/DDBJ databases">
        <title>Geovibrio thiophilus DSM 11263, complete genome.</title>
        <authorList>
            <person name="Spring S."/>
            <person name="Bunk B."/>
            <person name="Sproer C."/>
        </authorList>
    </citation>
    <scope>NUCLEOTIDE SEQUENCE [LARGE SCALE GENOMIC DNA]</scope>
    <source>
        <strain evidence="5 6">DSM 11263</strain>
    </source>
</reference>